<feature type="chain" id="PRO_5040840656" description="Mid2 domain-containing protein" evidence="3">
    <location>
        <begin position="23"/>
        <end position="300"/>
    </location>
</feature>
<dbReference type="RefSeq" id="XP_056555181.1">
    <property type="nucleotide sequence ID" value="XM_056699768.1"/>
</dbReference>
<dbReference type="EMBL" id="JAPZBS010000005">
    <property type="protein sequence ID" value="KAJ5370747.1"/>
    <property type="molecule type" value="Genomic_DNA"/>
</dbReference>
<feature type="compositionally biased region" description="Basic and acidic residues" evidence="1">
    <location>
        <begin position="273"/>
        <end position="290"/>
    </location>
</feature>
<evidence type="ECO:0000256" key="1">
    <source>
        <dbReference type="SAM" id="MobiDB-lite"/>
    </source>
</evidence>
<comment type="caution">
    <text evidence="4">The sequence shown here is derived from an EMBL/GenBank/DDBJ whole genome shotgun (WGS) entry which is preliminary data.</text>
</comment>
<reference evidence="4" key="2">
    <citation type="journal article" date="2023" name="IMA Fungus">
        <title>Comparative genomic study of the Penicillium genus elucidates a diverse pangenome and 15 lateral gene transfer events.</title>
        <authorList>
            <person name="Petersen C."/>
            <person name="Sorensen T."/>
            <person name="Nielsen M.R."/>
            <person name="Sondergaard T.E."/>
            <person name="Sorensen J.L."/>
            <person name="Fitzpatrick D.A."/>
            <person name="Frisvad J.C."/>
            <person name="Nielsen K.L."/>
        </authorList>
    </citation>
    <scope>NUCLEOTIDE SEQUENCE</scope>
    <source>
        <strain evidence="4">IBT 29864</strain>
    </source>
</reference>
<dbReference type="GeneID" id="81438947"/>
<dbReference type="Proteomes" id="UP001147782">
    <property type="component" value="Unassembled WGS sequence"/>
</dbReference>
<evidence type="ECO:0000256" key="2">
    <source>
        <dbReference type="SAM" id="Phobius"/>
    </source>
</evidence>
<keyword evidence="2" id="KW-0812">Transmembrane</keyword>
<feature type="region of interest" description="Disordered" evidence="1">
    <location>
        <begin position="273"/>
        <end position="300"/>
    </location>
</feature>
<feature type="compositionally biased region" description="Polar residues" evidence="1">
    <location>
        <begin position="204"/>
        <end position="228"/>
    </location>
</feature>
<feature type="region of interest" description="Disordered" evidence="1">
    <location>
        <begin position="133"/>
        <end position="153"/>
    </location>
</feature>
<accession>A0A9W9S295</accession>
<keyword evidence="2" id="KW-1133">Transmembrane helix</keyword>
<feature type="region of interest" description="Disordered" evidence="1">
    <location>
        <begin position="202"/>
        <end position="228"/>
    </location>
</feature>
<sequence length="300" mass="32220">MKSSNLVSVIILWGIFPLSVLAESETFSILYPSALPTINYIDYIEVVFITPDQHPIVGANCENDYLNTAATFTSLGLYYQTLASLTCSISLYLNTTYATVSDTTVVGGTFYITSVAGKARSLYAIGSTANIDTTSSPASVETQPPSSSSTALSGSNHVVGGGLSNGAKVGIIVGSILGVAAVAGFITIIVLLLRRMKRSEKQLQDLQSQQHDPPHNNPGNNSGAQGDYTDSQALAQQSVFLSAPTSVSEAAKVYPIDRHEVENVARHEVEMTILRHEMEPTARHEMDPTPRYEMAPGYKR</sequence>
<evidence type="ECO:0000313" key="4">
    <source>
        <dbReference type="EMBL" id="KAJ5370747.1"/>
    </source>
</evidence>
<proteinExistence type="predicted"/>
<feature type="compositionally biased region" description="Polar residues" evidence="1">
    <location>
        <begin position="133"/>
        <end position="145"/>
    </location>
</feature>
<evidence type="ECO:0000313" key="5">
    <source>
        <dbReference type="Proteomes" id="UP001147782"/>
    </source>
</evidence>
<evidence type="ECO:0008006" key="6">
    <source>
        <dbReference type="Google" id="ProtNLM"/>
    </source>
</evidence>
<name>A0A9W9S295_9EURO</name>
<keyword evidence="2" id="KW-0472">Membrane</keyword>
<reference evidence="4" key="1">
    <citation type="submission" date="2022-11" db="EMBL/GenBank/DDBJ databases">
        <authorList>
            <person name="Petersen C."/>
        </authorList>
    </citation>
    <scope>NUCLEOTIDE SEQUENCE</scope>
    <source>
        <strain evidence="4">IBT 29864</strain>
    </source>
</reference>
<dbReference type="AlphaFoldDB" id="A0A9W9S295"/>
<organism evidence="4 5">
    <name type="scientific">Penicillium cataractarum</name>
    <dbReference type="NCBI Taxonomy" id="2100454"/>
    <lineage>
        <taxon>Eukaryota</taxon>
        <taxon>Fungi</taxon>
        <taxon>Dikarya</taxon>
        <taxon>Ascomycota</taxon>
        <taxon>Pezizomycotina</taxon>
        <taxon>Eurotiomycetes</taxon>
        <taxon>Eurotiomycetidae</taxon>
        <taxon>Eurotiales</taxon>
        <taxon>Aspergillaceae</taxon>
        <taxon>Penicillium</taxon>
    </lineage>
</organism>
<gene>
    <name evidence="4" type="ORF">N7496_006839</name>
</gene>
<evidence type="ECO:0000256" key="3">
    <source>
        <dbReference type="SAM" id="SignalP"/>
    </source>
</evidence>
<protein>
    <recommendedName>
        <fullName evidence="6">Mid2 domain-containing protein</fullName>
    </recommendedName>
</protein>
<keyword evidence="5" id="KW-1185">Reference proteome</keyword>
<feature type="transmembrane region" description="Helical" evidence="2">
    <location>
        <begin position="169"/>
        <end position="193"/>
    </location>
</feature>
<feature type="signal peptide" evidence="3">
    <location>
        <begin position="1"/>
        <end position="22"/>
    </location>
</feature>
<keyword evidence="3" id="KW-0732">Signal</keyword>